<feature type="transmembrane region" description="Helical" evidence="2">
    <location>
        <begin position="540"/>
        <end position="566"/>
    </location>
</feature>
<dbReference type="SUPFAM" id="SSF82714">
    <property type="entry name" value="Multidrug efflux transporter AcrB TolC docking domain, DN and DC subdomains"/>
    <property type="match status" value="2"/>
</dbReference>
<dbReference type="PANTHER" id="PTHR32063:SF33">
    <property type="entry name" value="RND SUPERFAMILY EFFLUX PUMP PERMEASE COMPONENT"/>
    <property type="match status" value="1"/>
</dbReference>
<comment type="caution">
    <text evidence="3">The sequence shown here is derived from an EMBL/GenBank/DDBJ whole genome shotgun (WGS) entry which is preliminary data.</text>
</comment>
<keyword evidence="2" id="KW-0472">Membrane</keyword>
<keyword evidence="4" id="KW-1185">Reference proteome</keyword>
<dbReference type="PANTHER" id="PTHR32063">
    <property type="match status" value="1"/>
</dbReference>
<feature type="transmembrane region" description="Helical" evidence="2">
    <location>
        <begin position="900"/>
        <end position="920"/>
    </location>
</feature>
<dbReference type="InterPro" id="IPR001036">
    <property type="entry name" value="Acrflvin-R"/>
</dbReference>
<feature type="transmembrane region" description="Helical" evidence="2">
    <location>
        <begin position="437"/>
        <end position="457"/>
    </location>
</feature>
<feature type="transmembrane region" description="Helical" evidence="2">
    <location>
        <begin position="926"/>
        <end position="951"/>
    </location>
</feature>
<evidence type="ECO:0000313" key="4">
    <source>
        <dbReference type="Proteomes" id="UP000294980"/>
    </source>
</evidence>
<keyword evidence="2" id="KW-0812">Transmembrane</keyword>
<sequence>MSDLRAAHERGAVAWMARNPVAANLLLVIVVVAGLFAIGELDKEIFPSFPTETFTVTVPYPGSSPEEVERGIVLRVEEAIRDIVGIKEIRSEAREGVGIVTVQMVPGSDMARAVNLAKVRIDGIASFPADAEEPIVEEIEFSTRAIRVSLFGDIEARKLKELTERVREEVLALGGISELSVTGERDYEISIELSDEKLRAYDLTFDGVVTAIRNSSRDLPGGIMRTDSGTVTLRSISQAYDGRDFAQLTLLSRNDGTQIRLGDIATVRDRFAEQPVLSLVNGQPALTLDIERVGSQDVLEITEKVRNYVAMKQQQLPPGVSIEAWSDASIVLKSRIDLMLRNAASGGLLVIIALALFLDLSLAFWVVVGLPFAVFGCLATLHIFDLPVSINLLSVFGFILVLGLLVDDAIVTAESAYARLEQERKGLQSIIGGVQRVSTATIFGALTTVVAFGPSLFVNEGFARVLTHLGPVVMLCVIFSLIETKLILPAHLAHLRPPDPEAIARGNRFKRVQHAFASGLQSFARGPYQRMLARAVHYRYTTLAIFVSGLIICLTLIPAGILRVVFFPTIPSDVIRVSVDMPQGTPWQKTHEYAHRIEAAANAMNQRHREQDPEGRDAVVTMLLTSESDTSAALQLELLKSEDRNISSDVLGQWLREELGPLHGVRSFRVDSSAGPGGTPIDVQLKGRDLDELRRAAAELKLELAKVDGTRDIRDSFNSGGRELNIKVTPQGEALGLGDVTLASQVRQAFFGAEVQRVQRGRDEVRVYVRLPEQERTRLDALQELWINLPDGRRVPFPMVGTASEQTGLSVIQRVDLSRVVNVQADVNKSVTSSSEVIALIERSVLPDILARHPSVRYDVAGEVEEQRDTSSGLLYGMIIVLILIYAALAIPLKSYLEPLLIMSVIPFGVTGAFLGHLILGMDVSVLSAIGIIGLIGVVVNDSLVLVDHINHYVDEGHDWRTAVLEAGPSRFRAILLTSLTTFLGLLPIQLETSLQAQFVKPMATSVAFGIFFSTAVTLFLVPTLYYISQDLRQIFTPGRVRNRARGTTAMDSTP</sequence>
<reference evidence="3 4" key="1">
    <citation type="submission" date="2019-03" db="EMBL/GenBank/DDBJ databases">
        <title>Genomic Encyclopedia of Type Strains, Phase IV (KMG-IV): sequencing the most valuable type-strain genomes for metagenomic binning, comparative biology and taxonomic classification.</title>
        <authorList>
            <person name="Goeker M."/>
        </authorList>
    </citation>
    <scope>NUCLEOTIDE SEQUENCE [LARGE SCALE GENOMIC DNA]</scope>
    <source>
        <strain evidence="3 4">DSM 23344</strain>
    </source>
</reference>
<dbReference type="EMBL" id="SLWX01000001">
    <property type="protein sequence ID" value="TCO78463.1"/>
    <property type="molecule type" value="Genomic_DNA"/>
</dbReference>
<feature type="coiled-coil region" evidence="1">
    <location>
        <begin position="683"/>
        <end position="710"/>
    </location>
</feature>
<dbReference type="Gene3D" id="3.30.70.1440">
    <property type="entry name" value="Multidrug efflux transporter AcrB pore domain"/>
    <property type="match status" value="1"/>
</dbReference>
<evidence type="ECO:0000256" key="2">
    <source>
        <dbReference type="SAM" id="Phobius"/>
    </source>
</evidence>
<dbReference type="SUPFAM" id="SSF82866">
    <property type="entry name" value="Multidrug efflux transporter AcrB transmembrane domain"/>
    <property type="match status" value="2"/>
</dbReference>
<feature type="transmembrane region" description="Helical" evidence="2">
    <location>
        <begin position="338"/>
        <end position="357"/>
    </location>
</feature>
<dbReference type="Gene3D" id="3.30.70.1320">
    <property type="entry name" value="Multidrug efflux transporter AcrB pore domain like"/>
    <property type="match status" value="1"/>
</dbReference>
<dbReference type="SUPFAM" id="SSF82693">
    <property type="entry name" value="Multidrug efflux transporter AcrB pore domain, PN1, PN2, PC1 and PC2 subdomains"/>
    <property type="match status" value="2"/>
</dbReference>
<gene>
    <name evidence="3" type="ORF">EV688_101280</name>
</gene>
<dbReference type="InterPro" id="IPR027463">
    <property type="entry name" value="AcrB_DN_DC_subdom"/>
</dbReference>
<dbReference type="Gene3D" id="3.30.70.1430">
    <property type="entry name" value="Multidrug efflux transporter AcrB pore domain"/>
    <property type="match status" value="2"/>
</dbReference>
<feature type="transmembrane region" description="Helical" evidence="2">
    <location>
        <begin position="364"/>
        <end position="384"/>
    </location>
</feature>
<feature type="transmembrane region" description="Helical" evidence="2">
    <location>
        <begin position="1003"/>
        <end position="1028"/>
    </location>
</feature>
<dbReference type="Pfam" id="PF00873">
    <property type="entry name" value="ACR_tran"/>
    <property type="match status" value="1"/>
</dbReference>
<feature type="transmembrane region" description="Helical" evidence="2">
    <location>
        <begin position="469"/>
        <end position="488"/>
    </location>
</feature>
<proteinExistence type="predicted"/>
<feature type="transmembrane region" description="Helical" evidence="2">
    <location>
        <begin position="21"/>
        <end position="39"/>
    </location>
</feature>
<dbReference type="Gene3D" id="1.20.1640.10">
    <property type="entry name" value="Multidrug efflux transporter AcrB transmembrane domain"/>
    <property type="match status" value="2"/>
</dbReference>
<feature type="transmembrane region" description="Helical" evidence="2">
    <location>
        <begin position="874"/>
        <end position="893"/>
    </location>
</feature>
<dbReference type="GO" id="GO:0005886">
    <property type="term" value="C:plasma membrane"/>
    <property type="evidence" value="ECO:0007669"/>
    <property type="project" value="TreeGrafter"/>
</dbReference>
<keyword evidence="1" id="KW-0175">Coiled coil</keyword>
<evidence type="ECO:0000313" key="3">
    <source>
        <dbReference type="EMBL" id="TCO78463.1"/>
    </source>
</evidence>
<dbReference type="GO" id="GO:0042910">
    <property type="term" value="F:xenobiotic transmembrane transporter activity"/>
    <property type="evidence" value="ECO:0007669"/>
    <property type="project" value="TreeGrafter"/>
</dbReference>
<evidence type="ECO:0000256" key="1">
    <source>
        <dbReference type="SAM" id="Coils"/>
    </source>
</evidence>
<dbReference type="Proteomes" id="UP000294980">
    <property type="component" value="Unassembled WGS sequence"/>
</dbReference>
<accession>A0A4R2KX23</accession>
<feature type="transmembrane region" description="Helical" evidence="2">
    <location>
        <begin position="390"/>
        <end position="417"/>
    </location>
</feature>
<name>A0A4R2KX23_9GAMM</name>
<keyword evidence="2" id="KW-1133">Transmembrane helix</keyword>
<organism evidence="3 4">
    <name type="scientific">Chromatocurvus halotolerans</name>
    <dbReference type="NCBI Taxonomy" id="1132028"/>
    <lineage>
        <taxon>Bacteria</taxon>
        <taxon>Pseudomonadati</taxon>
        <taxon>Pseudomonadota</taxon>
        <taxon>Gammaproteobacteria</taxon>
        <taxon>Cellvibrionales</taxon>
        <taxon>Halieaceae</taxon>
        <taxon>Chromatocurvus</taxon>
    </lineage>
</organism>
<dbReference type="PRINTS" id="PR00702">
    <property type="entry name" value="ACRIFLAVINRP"/>
</dbReference>
<dbReference type="Gene3D" id="3.30.2090.10">
    <property type="entry name" value="Multidrug efflux transporter AcrB TolC docking domain, DN and DC subdomains"/>
    <property type="match status" value="2"/>
</dbReference>
<dbReference type="AlphaFoldDB" id="A0A4R2KX23"/>
<protein>
    <submittedName>
        <fullName evidence="3">Multidrug efflux pump subunit AcrB</fullName>
    </submittedName>
</protein>
<feature type="transmembrane region" description="Helical" evidence="2">
    <location>
        <begin position="972"/>
        <end position="991"/>
    </location>
</feature>
<dbReference type="RefSeq" id="WP_205686575.1">
    <property type="nucleotide sequence ID" value="NZ_QQSW01000006.1"/>
</dbReference>